<sequence length="296" mass="29669">MNRIYKTVWNEQSRTFVAVSENTKARGKRSGQSTGRLAIASIVLAGVGLAGFSVTSTAADDAITFNADTGSTDVSLGQAVTISGTPNNVVTAITGNTVQITLAQDIDLGSAGSLTIGNSMLNNSGLTVGSSALTSNGLAITGGPSVTADGIDAAGKPITNVAAGSAGTDAVNKSQLDTAIGGTYKGWSVQANGDAATPVASNGTVQFKNGQNIAITRSGTDLTISTVSTPTFQGASMAGQKVTNVAAGTVSSSSTDAVNGGQLYTLQDNLSTLQNNLYTQGTGIKYFHVKSTQADS</sequence>
<dbReference type="Pfam" id="PF13018">
    <property type="entry name" value="ESPR"/>
    <property type="match status" value="1"/>
</dbReference>
<dbReference type="InterPro" id="IPR024973">
    <property type="entry name" value="ESPR"/>
</dbReference>
<feature type="domain" description="Trimeric autotransporter adhesin YadA-like stalk" evidence="2">
    <location>
        <begin position="241"/>
        <end position="283"/>
    </location>
</feature>
<reference evidence="5" key="1">
    <citation type="journal article" date="2019" name="Int. J. Syst. Evol. Microbiol.">
        <title>The Global Catalogue of Microorganisms (GCM) 10K type strain sequencing project: providing services to taxonomists for standard genome sequencing and annotation.</title>
        <authorList>
            <consortium name="The Broad Institute Genomics Platform"/>
            <consortium name="The Broad Institute Genome Sequencing Center for Infectious Disease"/>
            <person name="Wu L."/>
            <person name="Ma J."/>
        </authorList>
    </citation>
    <scope>NUCLEOTIDE SEQUENCE [LARGE SCALE GENOMIC DNA]</scope>
    <source>
        <strain evidence="5">LMG 24813</strain>
    </source>
</reference>
<organism evidence="4 5">
    <name type="scientific">Candidimonas humi</name>
    <dbReference type="NCBI Taxonomy" id="683355"/>
    <lineage>
        <taxon>Bacteria</taxon>
        <taxon>Pseudomonadati</taxon>
        <taxon>Pseudomonadota</taxon>
        <taxon>Betaproteobacteria</taxon>
        <taxon>Burkholderiales</taxon>
        <taxon>Alcaligenaceae</taxon>
        <taxon>Candidimonas</taxon>
    </lineage>
</organism>
<evidence type="ECO:0000256" key="1">
    <source>
        <dbReference type="SAM" id="Phobius"/>
    </source>
</evidence>
<dbReference type="Pfam" id="PF05662">
    <property type="entry name" value="YadA_stalk"/>
    <property type="match status" value="2"/>
</dbReference>
<name>A0ABV8P2K1_9BURK</name>
<dbReference type="RefSeq" id="WP_217966650.1">
    <property type="nucleotide sequence ID" value="NZ_JAHTBN010000017.1"/>
</dbReference>
<feature type="domain" description="Trimeric autotransporter adhesin YadA-like stalk" evidence="2">
    <location>
        <begin position="158"/>
        <end position="196"/>
    </location>
</feature>
<accession>A0ABV8P2K1</accession>
<proteinExistence type="predicted"/>
<comment type="caution">
    <text evidence="4">The sequence shown here is derived from an EMBL/GenBank/DDBJ whole genome shotgun (WGS) entry which is preliminary data.</text>
</comment>
<gene>
    <name evidence="4" type="ORF">ACFOY1_21040</name>
</gene>
<dbReference type="InterPro" id="IPR008635">
    <property type="entry name" value="Coiled_stalk_dom"/>
</dbReference>
<feature type="transmembrane region" description="Helical" evidence="1">
    <location>
        <begin position="34"/>
        <end position="54"/>
    </location>
</feature>
<keyword evidence="5" id="KW-1185">Reference proteome</keyword>
<evidence type="ECO:0000313" key="5">
    <source>
        <dbReference type="Proteomes" id="UP001595848"/>
    </source>
</evidence>
<keyword evidence="1" id="KW-1133">Transmembrane helix</keyword>
<evidence type="ECO:0000313" key="4">
    <source>
        <dbReference type="EMBL" id="MFC4203445.1"/>
    </source>
</evidence>
<protein>
    <submittedName>
        <fullName evidence="4">ESPR-type extended signal peptide-containing protein</fullName>
    </submittedName>
</protein>
<dbReference type="Proteomes" id="UP001595848">
    <property type="component" value="Unassembled WGS sequence"/>
</dbReference>
<dbReference type="EMBL" id="JBHSBV010000013">
    <property type="protein sequence ID" value="MFC4203445.1"/>
    <property type="molecule type" value="Genomic_DNA"/>
</dbReference>
<evidence type="ECO:0000259" key="3">
    <source>
        <dbReference type="Pfam" id="PF13018"/>
    </source>
</evidence>
<keyword evidence="1" id="KW-0812">Transmembrane</keyword>
<evidence type="ECO:0000259" key="2">
    <source>
        <dbReference type="Pfam" id="PF05662"/>
    </source>
</evidence>
<keyword evidence="1" id="KW-0472">Membrane</keyword>
<feature type="domain" description="ESPR" evidence="3">
    <location>
        <begin position="1"/>
        <end position="46"/>
    </location>
</feature>